<accession>A0AAU7Q7X2</accession>
<evidence type="ECO:0000259" key="3">
    <source>
        <dbReference type="Pfam" id="PF14361"/>
    </source>
</evidence>
<dbReference type="PANTHER" id="PTHR33744">
    <property type="entry name" value="CARBOHYDRATE DIACID REGULATOR"/>
    <property type="match status" value="1"/>
</dbReference>
<organism evidence="5">
    <name type="scientific">Acerihabitans sp. KWT182</name>
    <dbReference type="NCBI Taxonomy" id="3157919"/>
    <lineage>
        <taxon>Bacteria</taxon>
        <taxon>Pseudomonadati</taxon>
        <taxon>Pseudomonadota</taxon>
        <taxon>Gammaproteobacteria</taxon>
        <taxon>Enterobacterales</taxon>
        <taxon>Pectobacteriaceae</taxon>
        <taxon>Acerihabitans</taxon>
    </lineage>
</organism>
<evidence type="ECO:0000259" key="2">
    <source>
        <dbReference type="Pfam" id="PF13556"/>
    </source>
</evidence>
<comment type="similarity">
    <text evidence="1">Belongs to the CdaR family.</text>
</comment>
<evidence type="ECO:0000259" key="4">
    <source>
        <dbReference type="Pfam" id="PF17853"/>
    </source>
</evidence>
<dbReference type="AlphaFoldDB" id="A0AAU7Q7X2"/>
<gene>
    <name evidence="5" type="ORF">ABK905_17545</name>
</gene>
<dbReference type="InterPro" id="IPR041522">
    <property type="entry name" value="CdaR_GGDEF"/>
</dbReference>
<dbReference type="InterPro" id="IPR042070">
    <property type="entry name" value="PucR_C-HTH_sf"/>
</dbReference>
<dbReference type="Pfam" id="PF14361">
    <property type="entry name" value="RsbRD_N"/>
    <property type="match status" value="1"/>
</dbReference>
<proteinExistence type="inferred from homology"/>
<feature type="domain" description="PucR C-terminal helix-turn-helix" evidence="2">
    <location>
        <begin position="349"/>
        <end position="406"/>
    </location>
</feature>
<dbReference type="Pfam" id="PF13556">
    <property type="entry name" value="HTH_30"/>
    <property type="match status" value="1"/>
</dbReference>
<feature type="domain" description="CdaR GGDEF-like" evidence="4">
    <location>
        <begin position="175"/>
        <end position="303"/>
    </location>
</feature>
<evidence type="ECO:0000313" key="5">
    <source>
        <dbReference type="EMBL" id="XBS68496.1"/>
    </source>
</evidence>
<dbReference type="InterPro" id="IPR051448">
    <property type="entry name" value="CdaR-like_regulators"/>
</dbReference>
<evidence type="ECO:0000256" key="1">
    <source>
        <dbReference type="ARBA" id="ARBA00006754"/>
    </source>
</evidence>
<protein>
    <submittedName>
        <fullName evidence="5">Helix-turn-helix domain-containing protein</fullName>
    </submittedName>
</protein>
<sequence>MHDVPTLSPALRENTLRLADHLPAMTDGVFRSLLKMKEYAELMPVVRLDVDKSIAFSADLWFQTMLSGMPPSAEDLRIFEEFGQRRVHQGMPLPALLRAFRLGSLELWREYIRIAEQNEDLREELLFSISPYLLTYFDAMAQLISQSYLREQFRQTRWRESLQHQLYGLIFTSPQDSGEFHKTAAALGLDPAAPRIALAVYLPGIDSNAPRFSGELDRVTAEIARGLDAAEENLMSVWHHGRLLIWAPALTGNVMNANDRIMAGRAAALSEALPPAALMGVGLMGQGAEGWAAAAREANRALDFCLERHDERRVYFYSDIVVEESVRGSDTPLRYLVSLLEQLSAEPELLSTLETYFARCQRRKEAASVLGIHPNTLNYRLERIEKLLGARLDDVGWTTKLYVALNLRHGPSPVTGPRRRE</sequence>
<dbReference type="InterPro" id="IPR025736">
    <property type="entry name" value="PucR_C-HTH_dom"/>
</dbReference>
<dbReference type="EMBL" id="CP157947">
    <property type="protein sequence ID" value="XBS68496.1"/>
    <property type="molecule type" value="Genomic_DNA"/>
</dbReference>
<feature type="domain" description="RsbT co-antagonist protein RsbRD N-terminal" evidence="3">
    <location>
        <begin position="36"/>
        <end position="161"/>
    </location>
</feature>
<reference evidence="5" key="1">
    <citation type="submission" date="2024-06" db="EMBL/GenBank/DDBJ databases">
        <authorList>
            <person name="Coelho C."/>
            <person name="Bento M."/>
            <person name="Garcia E."/>
            <person name="Camelo A."/>
            <person name="Brandao I."/>
            <person name="Espirito Santo C."/>
            <person name="Trovao J."/>
            <person name="Verissimo A."/>
            <person name="Costa J."/>
            <person name="Tiago I."/>
        </authorList>
    </citation>
    <scope>NUCLEOTIDE SEQUENCE</scope>
    <source>
        <strain evidence="5">KWT182</strain>
    </source>
</reference>
<dbReference type="Pfam" id="PF17853">
    <property type="entry name" value="GGDEF_2"/>
    <property type="match status" value="1"/>
</dbReference>
<name>A0AAU7Q7X2_9GAMM</name>
<dbReference type="Gene3D" id="1.10.10.2840">
    <property type="entry name" value="PucR C-terminal helix-turn-helix domain"/>
    <property type="match status" value="1"/>
</dbReference>
<dbReference type="InterPro" id="IPR025751">
    <property type="entry name" value="RsbRD_N_dom"/>
</dbReference>